<dbReference type="PANTHER" id="PTHR38812:SF2">
    <property type="entry name" value="MU-LIKE PROPHAGE FLUMU PROTEIN GP42"/>
    <property type="match status" value="1"/>
</dbReference>
<evidence type="ECO:0000313" key="4">
    <source>
        <dbReference type="Proteomes" id="UP000000684"/>
    </source>
</evidence>
<evidence type="ECO:0000256" key="1">
    <source>
        <dbReference type="SAM" id="Coils"/>
    </source>
</evidence>
<evidence type="ECO:0000313" key="3">
    <source>
        <dbReference type="EMBL" id="ABI71535.1"/>
    </source>
</evidence>
<dbReference type="KEGG" id="sfr:Sfri_1684"/>
<protein>
    <submittedName>
        <fullName evidence="3">Phage tape measure protein</fullName>
    </submittedName>
</protein>
<dbReference type="Pfam" id="PF20155">
    <property type="entry name" value="TMP_3"/>
    <property type="match status" value="1"/>
</dbReference>
<dbReference type="RefSeq" id="WP_011637151.1">
    <property type="nucleotide sequence ID" value="NC_008345.1"/>
</dbReference>
<dbReference type="InterPro" id="IPR053058">
    <property type="entry name" value="Mulikevirus_tape_measure"/>
</dbReference>
<dbReference type="GeneID" id="41837050"/>
<evidence type="ECO:0000259" key="2">
    <source>
        <dbReference type="Pfam" id="PF20155"/>
    </source>
</evidence>
<dbReference type="Proteomes" id="UP000000684">
    <property type="component" value="Chromosome"/>
</dbReference>
<accession>Q083N0</accession>
<keyword evidence="1" id="KW-0175">Coiled coil</keyword>
<organism evidence="3 4">
    <name type="scientific">Shewanella frigidimarina (strain NCIMB 400)</name>
    <dbReference type="NCBI Taxonomy" id="318167"/>
    <lineage>
        <taxon>Bacteria</taxon>
        <taxon>Pseudomonadati</taxon>
        <taxon>Pseudomonadota</taxon>
        <taxon>Gammaproteobacteria</taxon>
        <taxon>Alteromonadales</taxon>
        <taxon>Shewanellaceae</taxon>
        <taxon>Shewanella</taxon>
    </lineage>
</organism>
<name>Q083N0_SHEFN</name>
<dbReference type="InterPro" id="IPR013491">
    <property type="entry name" value="Tape_meas_N"/>
</dbReference>
<sequence>MSFKDQVINLIIQGKDLFSSEAKKSEKAVAELASQSEILNARLKELEDLQAAANSIDGLTASISKGERAYKDNSVALDKLVTEQKAAVKELKQLEAAQKAAEGSTNQLEQEYNQAQAALVKYETELQQARVEVAKLSTEQQQGATASKEQATALTKASTDLQKLTNEQTSAKNAATELATALDNQRRDLLEVSTATEAASRNKADYTLKVKTARTEVNQLASSINKNKTELDKNTASLKNAGISTDKLADASKELKQQQVAAETALSGVNNKLERHNKLLTESKKQAGDFGGSIKSATVSLVAMAGAYIGVDKLWESLKSILTAGDEAKAFGVQMSAMMGSIASGEQATKWIKDFANNTGTRLDTAKQAFASLKTFGIDPMNGSLQSMVDYNARLGGSQEKLEGIILAVGQAWAKQKLQGEEILQLVERGVPVWDLLEKVTGKNVTQLQKMSAAGELGRDVMKQLFDEMGKQANGQASKSLDLLGGQINLISNKWTEFKQIIADSGAYQVAVDLLKDINARFDELNKGGKIKEAAQDISDFFTTILKDGGDSIKTTLENITAFTTGLNVVSGSLRALFNGLSLMVSAFGAAVAGAFAMFPLGMAKALSVFGDNALSNKFQEAADGLLSISKAYVEQVKQDAKDVATALKQAGVDIQSDSDDTTKTQVENAEKVKAAMQSQAEARYSAYQKDVATSEKLSGLAQKEVDDWKARQKAAEDHYTKLKSSGTATLEEIEAAETRYGSATLKVTDLLVAQSSAQRDLTDSQLKLNAATVVFLSAQSELADRELSKVRDAYIEGTTSVEDYEKAQAKAKTAAEALAKAQGELVNSTDAQTRAVNDYEAAMEQANVTTLKSLQDLAAKAKKAYDQTSEAIKNGVGSTYDAEQAFLKYADASIKAAAAGDKQVEASIRQQAANLGLSDNIEDLIKQYYRLKDSQKDLVDDVNNTEDQVNNANQGIGTTMENTMGVVVKSAQQAGSALASVAKFFTDYLKSVTAEVAELSTGAVAYFKSILYGQTLLTDSSSELEKTIKIYKNLSGEISDLLDVQAKSIDFTGISNFARKAEIAGKQAQAAYYGQRIELLKMVDALDAAESGNIGLINSAERAANSMNLMNDQDLGVLRTAIDSAKSSMDSLRDSAQSTLDTLQDELDGYLGRQDEIEKRRYQQELADIKTQLAQAESTGDKTLITQLREAEKTLNKVYAYRTAEIKAQQDASEKQAISDAATTKQQSTASAVQTNVTTQTQPTITTAAANSSDTVVLQLQVGNRTFDAQTKRSIVNELVAEIKRLQSVGG</sequence>
<dbReference type="PANTHER" id="PTHR38812">
    <property type="entry name" value="MU-LIKE PROPHAGE FLUMU PROTEIN GP42"/>
    <property type="match status" value="1"/>
</dbReference>
<feature type="coiled-coil region" evidence="1">
    <location>
        <begin position="1141"/>
        <end position="1180"/>
    </location>
</feature>
<dbReference type="EMBL" id="CP000447">
    <property type="protein sequence ID" value="ABI71535.1"/>
    <property type="molecule type" value="Genomic_DNA"/>
</dbReference>
<feature type="coiled-coil region" evidence="1">
    <location>
        <begin position="77"/>
        <end position="174"/>
    </location>
</feature>
<gene>
    <name evidence="3" type="ordered locus">Sfri_1684</name>
</gene>
<proteinExistence type="predicted"/>
<dbReference type="HOGENOM" id="CLU_262125_0_0_6"/>
<dbReference type="eggNOG" id="COG3941">
    <property type="taxonomic scope" value="Bacteria"/>
</dbReference>
<dbReference type="STRING" id="318167.Sfri_1684"/>
<reference evidence="3 4" key="1">
    <citation type="submission" date="2006-08" db="EMBL/GenBank/DDBJ databases">
        <title>Complete sequence of Shewanella frigidimarina NCIMB 400.</title>
        <authorList>
            <consortium name="US DOE Joint Genome Institute"/>
            <person name="Copeland A."/>
            <person name="Lucas S."/>
            <person name="Lapidus A."/>
            <person name="Barry K."/>
            <person name="Detter J.C."/>
            <person name="Glavina del Rio T."/>
            <person name="Hammon N."/>
            <person name="Israni S."/>
            <person name="Dalin E."/>
            <person name="Tice H."/>
            <person name="Pitluck S."/>
            <person name="Fredrickson J.K."/>
            <person name="Kolker E."/>
            <person name="McCuel L.A."/>
            <person name="DiChristina T."/>
            <person name="Nealson K.H."/>
            <person name="Newman D."/>
            <person name="Tiedje J.M."/>
            <person name="Zhou J."/>
            <person name="Romine M.F."/>
            <person name="Culley D.E."/>
            <person name="Serres M."/>
            <person name="Chertkov O."/>
            <person name="Brettin T."/>
            <person name="Bruce D."/>
            <person name="Han C."/>
            <person name="Tapia R."/>
            <person name="Gilna P."/>
            <person name="Schmutz J."/>
            <person name="Larimer F."/>
            <person name="Land M."/>
            <person name="Hauser L."/>
            <person name="Kyrpides N."/>
            <person name="Mikhailova N."/>
            <person name="Richardson P."/>
        </authorList>
    </citation>
    <scope>NUCLEOTIDE SEQUENCE [LARGE SCALE GENOMIC DNA]</scope>
    <source>
        <strain evidence="3 4">NCIMB 400</strain>
    </source>
</reference>
<dbReference type="OrthoDB" id="6745079at2"/>
<dbReference type="NCBIfam" id="TIGR02675">
    <property type="entry name" value="tape_meas_nterm"/>
    <property type="match status" value="1"/>
</dbReference>
<feature type="domain" description="Tape measure protein N-terminal" evidence="2">
    <location>
        <begin position="319"/>
        <end position="500"/>
    </location>
</feature>
<keyword evidence="4" id="KW-1185">Reference proteome</keyword>